<evidence type="ECO:0000313" key="2">
    <source>
        <dbReference type="EMBL" id="MDL2408164.1"/>
    </source>
</evidence>
<accession>A0ABT7KHP9</accession>
<dbReference type="RefSeq" id="WP_285881559.1">
    <property type="nucleotide sequence ID" value="NZ_JARFYN010000030.1"/>
</dbReference>
<protein>
    <submittedName>
        <fullName evidence="2">Uncharacterized protein</fullName>
    </submittedName>
</protein>
<proteinExistence type="predicted"/>
<reference evidence="2" key="1">
    <citation type="submission" date="2023-06" db="EMBL/GenBank/DDBJ databases">
        <title>Phylogenetic Diversity of Rhizobium strains.</title>
        <authorList>
            <person name="Moura F.T."/>
            <person name="Helene L.C.F."/>
            <person name="Hungria M."/>
        </authorList>
    </citation>
    <scope>NUCLEOTIDE SEQUENCE</scope>
    <source>
        <strain evidence="2">CCGE524</strain>
    </source>
</reference>
<dbReference type="Proteomes" id="UP001172630">
    <property type="component" value="Unassembled WGS sequence"/>
</dbReference>
<keyword evidence="3" id="KW-1185">Reference proteome</keyword>
<evidence type="ECO:0000256" key="1">
    <source>
        <dbReference type="SAM" id="SignalP"/>
    </source>
</evidence>
<feature type="chain" id="PRO_5046981269" evidence="1">
    <location>
        <begin position="25"/>
        <end position="68"/>
    </location>
</feature>
<evidence type="ECO:0000313" key="3">
    <source>
        <dbReference type="Proteomes" id="UP001172630"/>
    </source>
</evidence>
<sequence>MKSTRLLAVGVIAGSLLSPSAALARALNVMQIEAPRSLAFTMNWQADQRHTLTRPELPGLASRPRLAR</sequence>
<feature type="signal peptide" evidence="1">
    <location>
        <begin position="1"/>
        <end position="24"/>
    </location>
</feature>
<gene>
    <name evidence="2" type="ORF">PY650_21445</name>
</gene>
<comment type="caution">
    <text evidence="2">The sequence shown here is derived from an EMBL/GenBank/DDBJ whole genome shotgun (WGS) entry which is preliminary data.</text>
</comment>
<keyword evidence="1" id="KW-0732">Signal</keyword>
<dbReference type="EMBL" id="JARFYN010000030">
    <property type="protein sequence ID" value="MDL2408164.1"/>
    <property type="molecule type" value="Genomic_DNA"/>
</dbReference>
<organism evidence="2 3">
    <name type="scientific">Rhizobium calliandrae</name>
    <dbReference type="NCBI Taxonomy" id="1312182"/>
    <lineage>
        <taxon>Bacteria</taxon>
        <taxon>Pseudomonadati</taxon>
        <taxon>Pseudomonadota</taxon>
        <taxon>Alphaproteobacteria</taxon>
        <taxon>Hyphomicrobiales</taxon>
        <taxon>Rhizobiaceae</taxon>
        <taxon>Rhizobium/Agrobacterium group</taxon>
        <taxon>Rhizobium</taxon>
    </lineage>
</organism>
<name>A0ABT7KHP9_9HYPH</name>